<keyword evidence="4" id="KW-1185">Reference proteome</keyword>
<dbReference type="AlphaFoldDB" id="A0A2S6G314"/>
<dbReference type="EMBL" id="PTIU01000032">
    <property type="protein sequence ID" value="PPK52651.1"/>
    <property type="molecule type" value="Genomic_DNA"/>
</dbReference>
<gene>
    <name evidence="2" type="ORF">B0H24_103215</name>
    <name evidence="1" type="ORF">BY455_13115</name>
</gene>
<dbReference type="InterPro" id="IPR010342">
    <property type="entry name" value="DUF938"/>
</dbReference>
<protein>
    <submittedName>
        <fullName evidence="2">Uncharacterized protein DUF938</fullName>
    </submittedName>
</protein>
<reference evidence="2 3" key="2">
    <citation type="submission" date="2018-02" db="EMBL/GenBank/DDBJ databases">
        <title>Subsurface microbial communities from deep shales in Ohio and West Virginia, USA.</title>
        <authorList>
            <person name="Wrighton K."/>
        </authorList>
    </citation>
    <scope>NUCLEOTIDE SEQUENCE [LARGE SCALE GENOMIC DNA]</scope>
    <source>
        <strain evidence="2 3">UTICA-S1B9</strain>
    </source>
</reference>
<sequence length="203" mass="22881">MNSDLPYAQACENNKAPILERLQEVFVTPGKVLEIGTYTGQHAVHFASAMPHLQWQPSDHPDSAHFCKERLAQATLPNILPMIELDVGDANWPIGEFQWAFSANTAHIMAWPEVEKMFHGIGERLPQDGAFCLYGPFNEQGEYTSDSNRRFDQHLKSRAPHMGIRDLSDLSTLAESVGMRLAEKHALPANNQLLVFRKMKDDL</sequence>
<dbReference type="PANTHER" id="PTHR20974">
    <property type="entry name" value="UPF0585 PROTEIN CG18661"/>
    <property type="match status" value="1"/>
</dbReference>
<dbReference type="Proteomes" id="UP000239446">
    <property type="component" value="Unassembled WGS sequence"/>
</dbReference>
<organism evidence="2 3">
    <name type="scientific">Marinobacter persicus</name>
    <dbReference type="NCBI Taxonomy" id="930118"/>
    <lineage>
        <taxon>Bacteria</taxon>
        <taxon>Pseudomonadati</taxon>
        <taxon>Pseudomonadota</taxon>
        <taxon>Gammaproteobacteria</taxon>
        <taxon>Pseudomonadales</taxon>
        <taxon>Marinobacteraceae</taxon>
        <taxon>Marinobacter</taxon>
    </lineage>
</organism>
<dbReference type="PANTHER" id="PTHR20974:SF0">
    <property type="entry name" value="UPF0585 PROTEIN CG18661"/>
    <property type="match status" value="1"/>
</dbReference>
<dbReference type="InterPro" id="IPR029063">
    <property type="entry name" value="SAM-dependent_MTases_sf"/>
</dbReference>
<name>A0A2S6G314_9GAMM</name>
<dbReference type="Proteomes" id="UP000239648">
    <property type="component" value="Unassembled WGS sequence"/>
</dbReference>
<dbReference type="Gene3D" id="3.40.50.150">
    <property type="entry name" value="Vaccinia Virus protein VP39"/>
    <property type="match status" value="1"/>
</dbReference>
<dbReference type="SUPFAM" id="SSF53335">
    <property type="entry name" value="S-adenosyl-L-methionine-dependent methyltransferases"/>
    <property type="match status" value="1"/>
</dbReference>
<dbReference type="STRING" id="930118.SAMN05216429_10828"/>
<comment type="caution">
    <text evidence="2">The sequence shown here is derived from an EMBL/GenBank/DDBJ whole genome shotgun (WGS) entry which is preliminary data.</text>
</comment>
<evidence type="ECO:0000313" key="2">
    <source>
        <dbReference type="EMBL" id="PPK52651.1"/>
    </source>
</evidence>
<dbReference type="Pfam" id="PF06080">
    <property type="entry name" value="DUF938"/>
    <property type="match status" value="1"/>
</dbReference>
<evidence type="ECO:0000313" key="3">
    <source>
        <dbReference type="Proteomes" id="UP000239446"/>
    </source>
</evidence>
<evidence type="ECO:0000313" key="1">
    <source>
        <dbReference type="EMBL" id="PPK50194.1"/>
    </source>
</evidence>
<proteinExistence type="predicted"/>
<dbReference type="OrthoDB" id="5563826at2"/>
<reference evidence="1 4" key="1">
    <citation type="submission" date="2018-02" db="EMBL/GenBank/DDBJ databases">
        <title>Deep subsurface shale carbon reservoir microbial communities from Ohio and West Virginia, USA.</title>
        <authorList>
            <person name="Wrighton K."/>
        </authorList>
    </citation>
    <scope>NUCLEOTIDE SEQUENCE [LARGE SCALE GENOMIC DNA]</scope>
    <source>
        <strain evidence="1 4">UTICA-S1B6</strain>
    </source>
</reference>
<evidence type="ECO:0000313" key="4">
    <source>
        <dbReference type="Proteomes" id="UP000239648"/>
    </source>
</evidence>
<accession>A0A2S6G314</accession>
<dbReference type="RefSeq" id="WP_104417254.1">
    <property type="nucleotide sequence ID" value="NZ_PTIT01000031.1"/>
</dbReference>
<dbReference type="EMBL" id="PTIT01000031">
    <property type="protein sequence ID" value="PPK50194.1"/>
    <property type="molecule type" value="Genomic_DNA"/>
</dbReference>